<feature type="compositionally biased region" description="Polar residues" evidence="1">
    <location>
        <begin position="81"/>
        <end position="92"/>
    </location>
</feature>
<keyword evidence="3" id="KW-1185">Reference proteome</keyword>
<accession>A0A6A5RHH7</accession>
<dbReference type="RefSeq" id="XP_033447474.1">
    <property type="nucleotide sequence ID" value="XM_033596121.1"/>
</dbReference>
<evidence type="ECO:0000313" key="3">
    <source>
        <dbReference type="Proteomes" id="UP000800082"/>
    </source>
</evidence>
<evidence type="ECO:0000256" key="1">
    <source>
        <dbReference type="SAM" id="MobiDB-lite"/>
    </source>
</evidence>
<evidence type="ECO:0000313" key="2">
    <source>
        <dbReference type="EMBL" id="KAF1927222.1"/>
    </source>
</evidence>
<sequence length="330" mass="37106">MNSMTKDVLLARTQEALNRNEFDDITAEIQLFEMYLQFMWNGKQTEIQLPRTLADQVQLQIDRARSIRPPNRKRSLERMDASSTNVRNQRPRTSAAADEIEEVVCLTDDDSDSSQGPISDQLLALERNTKLPDARASAEWRRLVTEHQDFVRMNALKSMQGSYVIKCSEVEDRWPEHAASLTLDIADSHGLERRGLRGHSDLGPIRGELVLATNATKLAWSEAAMRCAGLLPVYEDTPDAELQSTNDRTYLAFKMIVASGSKLRGFTGSGELFFNNVSCTAFRGTISLPLQQNAEPTQLHLDGYKISDVARRRPPPESFSLFRLENDSSG</sequence>
<dbReference type="Proteomes" id="UP000800082">
    <property type="component" value="Unassembled WGS sequence"/>
</dbReference>
<organism evidence="2 3">
    <name type="scientific">Didymella exigua CBS 183.55</name>
    <dbReference type="NCBI Taxonomy" id="1150837"/>
    <lineage>
        <taxon>Eukaryota</taxon>
        <taxon>Fungi</taxon>
        <taxon>Dikarya</taxon>
        <taxon>Ascomycota</taxon>
        <taxon>Pezizomycotina</taxon>
        <taxon>Dothideomycetes</taxon>
        <taxon>Pleosporomycetidae</taxon>
        <taxon>Pleosporales</taxon>
        <taxon>Pleosporineae</taxon>
        <taxon>Didymellaceae</taxon>
        <taxon>Didymella</taxon>
    </lineage>
</organism>
<dbReference type="GeneID" id="54353788"/>
<dbReference type="OrthoDB" id="4630416at2759"/>
<dbReference type="EMBL" id="ML978973">
    <property type="protein sequence ID" value="KAF1927222.1"/>
    <property type="molecule type" value="Genomic_DNA"/>
</dbReference>
<dbReference type="AlphaFoldDB" id="A0A6A5RHH7"/>
<gene>
    <name evidence="2" type="ORF">M421DRAFT_6413</name>
</gene>
<feature type="region of interest" description="Disordered" evidence="1">
    <location>
        <begin position="68"/>
        <end position="94"/>
    </location>
</feature>
<protein>
    <submittedName>
        <fullName evidence="2">Uncharacterized protein</fullName>
    </submittedName>
</protein>
<proteinExistence type="predicted"/>
<reference evidence="2" key="1">
    <citation type="journal article" date="2020" name="Stud. Mycol.">
        <title>101 Dothideomycetes genomes: a test case for predicting lifestyles and emergence of pathogens.</title>
        <authorList>
            <person name="Haridas S."/>
            <person name="Albert R."/>
            <person name="Binder M."/>
            <person name="Bloem J."/>
            <person name="Labutti K."/>
            <person name="Salamov A."/>
            <person name="Andreopoulos B."/>
            <person name="Baker S."/>
            <person name="Barry K."/>
            <person name="Bills G."/>
            <person name="Bluhm B."/>
            <person name="Cannon C."/>
            <person name="Castanera R."/>
            <person name="Culley D."/>
            <person name="Daum C."/>
            <person name="Ezra D."/>
            <person name="Gonzalez J."/>
            <person name="Henrissat B."/>
            <person name="Kuo A."/>
            <person name="Liang C."/>
            <person name="Lipzen A."/>
            <person name="Lutzoni F."/>
            <person name="Magnuson J."/>
            <person name="Mondo S."/>
            <person name="Nolan M."/>
            <person name="Ohm R."/>
            <person name="Pangilinan J."/>
            <person name="Park H.-J."/>
            <person name="Ramirez L."/>
            <person name="Alfaro M."/>
            <person name="Sun H."/>
            <person name="Tritt A."/>
            <person name="Yoshinaga Y."/>
            <person name="Zwiers L.-H."/>
            <person name="Turgeon B."/>
            <person name="Goodwin S."/>
            <person name="Spatafora J."/>
            <person name="Crous P."/>
            <person name="Grigoriev I."/>
        </authorList>
    </citation>
    <scope>NUCLEOTIDE SEQUENCE</scope>
    <source>
        <strain evidence="2">CBS 183.55</strain>
    </source>
</reference>
<name>A0A6A5RHH7_9PLEO</name>